<dbReference type="Proteomes" id="UP001163603">
    <property type="component" value="Chromosome 9"/>
</dbReference>
<comment type="caution">
    <text evidence="1">The sequence shown here is derived from an EMBL/GenBank/DDBJ whole genome shotgun (WGS) entry which is preliminary data.</text>
</comment>
<protein>
    <submittedName>
        <fullName evidence="1">Uncharacterized protein</fullName>
    </submittedName>
</protein>
<dbReference type="EMBL" id="CM047744">
    <property type="protein sequence ID" value="KAJ0028624.1"/>
    <property type="molecule type" value="Genomic_DNA"/>
</dbReference>
<reference evidence="2" key="1">
    <citation type="journal article" date="2023" name="G3 (Bethesda)">
        <title>Genome assembly and association tests identify interacting loci associated with vigor, precocity, and sex in interspecific pistachio rootstocks.</title>
        <authorList>
            <person name="Palmer W."/>
            <person name="Jacygrad E."/>
            <person name="Sagayaradj S."/>
            <person name="Cavanaugh K."/>
            <person name="Han R."/>
            <person name="Bertier L."/>
            <person name="Beede B."/>
            <person name="Kafkas S."/>
            <person name="Golino D."/>
            <person name="Preece J."/>
            <person name="Michelmore R."/>
        </authorList>
    </citation>
    <scope>NUCLEOTIDE SEQUENCE [LARGE SCALE GENOMIC DNA]</scope>
</reference>
<name>A0ACC0Y644_9ROSI</name>
<proteinExistence type="predicted"/>
<organism evidence="1 2">
    <name type="scientific">Pistacia integerrima</name>
    <dbReference type="NCBI Taxonomy" id="434235"/>
    <lineage>
        <taxon>Eukaryota</taxon>
        <taxon>Viridiplantae</taxon>
        <taxon>Streptophyta</taxon>
        <taxon>Embryophyta</taxon>
        <taxon>Tracheophyta</taxon>
        <taxon>Spermatophyta</taxon>
        <taxon>Magnoliopsida</taxon>
        <taxon>eudicotyledons</taxon>
        <taxon>Gunneridae</taxon>
        <taxon>Pentapetalae</taxon>
        <taxon>rosids</taxon>
        <taxon>malvids</taxon>
        <taxon>Sapindales</taxon>
        <taxon>Anacardiaceae</taxon>
        <taxon>Pistacia</taxon>
    </lineage>
</organism>
<evidence type="ECO:0000313" key="1">
    <source>
        <dbReference type="EMBL" id="KAJ0028624.1"/>
    </source>
</evidence>
<accession>A0ACC0Y644</accession>
<keyword evidence="2" id="KW-1185">Reference proteome</keyword>
<gene>
    <name evidence="1" type="ORF">Pint_34949</name>
</gene>
<sequence length="1124" mass="124170">MSTWQIFSDTDNNFRWEVSGQILRTKHEPNGASIEPHNSDSHLPSMADVLLHGQSKILQNENEAAETTPMFKTGLGRPVKLNQSSIAKALSVLGNNEDGEGHHAGNECGFPNSLFQTGSGKFVNISSAGLVRAKTLLGLEEDDDHCNFQDLQHTRTPSTPISTRGRQSVSNFQVKEGLEVNRMVNVTPVPRPSSICNSGLSGNILKNEISSDMMQSESLNLAPKPPPIKFHTAGGRSLSVSSDALQYARSLLGDPELGTLFDEGNAGESDLSLIKEARCDNSTSSKETDVFTSVSHQGTAKNKTLSESFTSPLRSFSNQAVSRVNLENIHVSGNLIKKFDAVDHDRVSGSNGKLPPRDKALSNIPSAPDTKMVNPLEDSNGSRSNSLGRSFGKPLADITNRIGAAHGSIKQNTSEKRRQWRSSVSPFKRPRSSKFSTPLNKNVSFADGLSTSSLENSSSRRTVSSRYPFQIRRIYVKDYFGMPPSVQGMLGHLQDQVRWIKSVNADKYIFQDESGLNCTGTEAFLNMLAKSGASAQYASKQWVTNHYKWIVWKLVCYERCYSAKSAGKFLTISNVLEELKYRYEREVNNGQRSAIKRILEGDAMPSSMMVLCISAIHSNHEPKIETHLEASDGGESSYSSKVELTDGWYSINALLDVLLSKHLAAGKLFVGQKLRICLMKIWGAGLCGWVGPVSPLEGSGSVSLLLNINGTYRAHWADRLGFCKGVGAPLAFRCIKSNGGPVPRTLVGVTRIYPVLYKERLSDGGSIVRSERMETKTMHMHQHRRSILVEGFISEFQREESHSHVFNDSDSEEGAKILKILETAAEPEVIMAEMSPEQLTSFSTYQAKLEASKQSNMEKSIEKALIDAGLRERDVNPFMRVRVVGLTGKDYQGKVSSREGIITIWNPTEKQQCELVEGKAYAITGLVPMYSDSNTLYLQARGSTTKWQPLSPPALEHFKPFFSPRRSIPLSDLGNVPLSSEFDTAAFIVHVGEVYKDSHQKKQWVFVTDDSIPALQLEELPKSLLAINFSSAYIEDDSFLPINYNLVGSTVGFCNLIKRPKDHTNHLWVAEATENSTYFLNFDLPCCSHLKTAAASVQRWAKNSSLIIDKLKEKVIFIIGDCKG</sequence>
<evidence type="ECO:0000313" key="2">
    <source>
        <dbReference type="Proteomes" id="UP001163603"/>
    </source>
</evidence>